<dbReference type="EMBL" id="JAAIWN010000077">
    <property type="protein sequence ID" value="NEY83118.1"/>
    <property type="molecule type" value="Genomic_DNA"/>
</dbReference>
<reference evidence="1 4" key="2">
    <citation type="submission" date="2020-07" db="EMBL/GenBank/DDBJ databases">
        <authorList>
            <person name="Feng H."/>
        </authorList>
    </citation>
    <scope>NUCLEOTIDE SEQUENCE [LARGE SCALE GENOMIC DNA]</scope>
    <source>
        <strain evidence="1">S-12</strain>
        <strain evidence="4">s-12</strain>
    </source>
</reference>
<evidence type="ECO:0000313" key="3">
    <source>
        <dbReference type="Proteomes" id="UP000472971"/>
    </source>
</evidence>
<gene>
    <name evidence="2" type="ORF">G4D64_16845</name>
    <name evidence="1" type="ORF">H1Z61_16945</name>
</gene>
<dbReference type="Proteomes" id="UP000472971">
    <property type="component" value="Unassembled WGS sequence"/>
</dbReference>
<evidence type="ECO:0000313" key="1">
    <source>
        <dbReference type="EMBL" id="MBA4538766.1"/>
    </source>
</evidence>
<dbReference type="Pfam" id="PF14412">
    <property type="entry name" value="AHH"/>
    <property type="match status" value="1"/>
</dbReference>
<comment type="caution">
    <text evidence="2">The sequence shown here is derived from an EMBL/GenBank/DDBJ whole genome shotgun (WGS) entry which is preliminary data.</text>
</comment>
<protein>
    <submittedName>
        <fullName evidence="1">AHH domain-containing protein</fullName>
    </submittedName>
</protein>
<keyword evidence="3" id="KW-1185">Reference proteome</keyword>
<evidence type="ECO:0000313" key="4">
    <source>
        <dbReference type="Proteomes" id="UP000570010"/>
    </source>
</evidence>
<sequence length="145" mass="16791">MDDLYNRIHQASKEAFGDSRGGKVSVGVGEVSQGASRGNNVPSVKTKPNQVHHYATNKNKTYTPQMEEIASKYGLDLDYEWNKELLPHQGRHPNAYHEYILDNMKQFDEIAQGNKELFLELYEGIKTEIRNNPEMLYKEYWNNPK</sequence>
<name>A0A6B3W0T5_9BACI</name>
<dbReference type="InterPro" id="IPR032871">
    <property type="entry name" value="AHH_dom_containing"/>
</dbReference>
<dbReference type="Proteomes" id="UP000570010">
    <property type="component" value="Unassembled WGS sequence"/>
</dbReference>
<evidence type="ECO:0000313" key="2">
    <source>
        <dbReference type="EMBL" id="NEY83118.1"/>
    </source>
</evidence>
<dbReference type="EMBL" id="JACEIO010000075">
    <property type="protein sequence ID" value="MBA4538766.1"/>
    <property type="molecule type" value="Genomic_DNA"/>
</dbReference>
<reference evidence="2 3" key="1">
    <citation type="submission" date="2020-02" db="EMBL/GenBank/DDBJ databases">
        <title>Bacillus aquiflavi sp. nov., isolated from yellow water of strong flavor Chinese baijiu in Yibin region of China.</title>
        <authorList>
            <person name="Xie J."/>
        </authorList>
    </citation>
    <scope>NUCLEOTIDE SEQUENCE [LARGE SCALE GENOMIC DNA]</scope>
    <source>
        <strain evidence="2 3">3H-10</strain>
    </source>
</reference>
<accession>A0A6B3W0T5</accession>
<organism evidence="2 3">
    <name type="scientific">Bacillus aquiflavi</name>
    <dbReference type="NCBI Taxonomy" id="2672567"/>
    <lineage>
        <taxon>Bacteria</taxon>
        <taxon>Bacillati</taxon>
        <taxon>Bacillota</taxon>
        <taxon>Bacilli</taxon>
        <taxon>Bacillales</taxon>
        <taxon>Bacillaceae</taxon>
        <taxon>Bacillus</taxon>
    </lineage>
</organism>
<proteinExistence type="predicted"/>
<dbReference type="AlphaFoldDB" id="A0A6B3W0T5"/>